<dbReference type="AlphaFoldDB" id="A0AAD4BIN2"/>
<keyword evidence="1" id="KW-0812">Transmembrane</keyword>
<protein>
    <submittedName>
        <fullName evidence="2">Uncharacterized protein</fullName>
    </submittedName>
</protein>
<proteinExistence type="predicted"/>
<dbReference type="Proteomes" id="UP001194468">
    <property type="component" value="Unassembled WGS sequence"/>
</dbReference>
<evidence type="ECO:0000313" key="3">
    <source>
        <dbReference type="Proteomes" id="UP001194468"/>
    </source>
</evidence>
<accession>A0AAD4BIN2</accession>
<keyword evidence="1" id="KW-1133">Transmembrane helix</keyword>
<gene>
    <name evidence="2" type="ORF">L210DRAFT_3560948</name>
</gene>
<reference evidence="2" key="1">
    <citation type="submission" date="2019-10" db="EMBL/GenBank/DDBJ databases">
        <authorList>
            <consortium name="DOE Joint Genome Institute"/>
            <person name="Kuo A."/>
            <person name="Miyauchi S."/>
            <person name="Kiss E."/>
            <person name="Drula E."/>
            <person name="Kohler A."/>
            <person name="Sanchez-Garcia M."/>
            <person name="Andreopoulos B."/>
            <person name="Barry K.W."/>
            <person name="Bonito G."/>
            <person name="Buee M."/>
            <person name="Carver A."/>
            <person name="Chen C."/>
            <person name="Cichocki N."/>
            <person name="Clum A."/>
            <person name="Culley D."/>
            <person name="Crous P.W."/>
            <person name="Fauchery L."/>
            <person name="Girlanda M."/>
            <person name="Hayes R."/>
            <person name="Keri Z."/>
            <person name="LaButti K."/>
            <person name="Lipzen A."/>
            <person name="Lombard V."/>
            <person name="Magnuson J."/>
            <person name="Maillard F."/>
            <person name="Morin E."/>
            <person name="Murat C."/>
            <person name="Nolan M."/>
            <person name="Ohm R."/>
            <person name="Pangilinan J."/>
            <person name="Pereira M."/>
            <person name="Perotto S."/>
            <person name="Peter M."/>
            <person name="Riley R."/>
            <person name="Sitrit Y."/>
            <person name="Stielow B."/>
            <person name="Szollosi G."/>
            <person name="Zifcakova L."/>
            <person name="Stursova M."/>
            <person name="Spatafora J.W."/>
            <person name="Tedersoo L."/>
            <person name="Vaario L.-M."/>
            <person name="Yamada A."/>
            <person name="Yan M."/>
            <person name="Wang P."/>
            <person name="Xu J."/>
            <person name="Bruns T."/>
            <person name="Baldrian P."/>
            <person name="Vilgalys R."/>
            <person name="Henrissat B."/>
            <person name="Grigoriev I.V."/>
            <person name="Hibbett D."/>
            <person name="Nagy L.G."/>
            <person name="Martin F.M."/>
        </authorList>
    </citation>
    <scope>NUCLEOTIDE SEQUENCE</scope>
    <source>
        <strain evidence="2">BED1</strain>
    </source>
</reference>
<name>A0AAD4BIN2_BOLED</name>
<comment type="caution">
    <text evidence="2">The sequence shown here is derived from an EMBL/GenBank/DDBJ whole genome shotgun (WGS) entry which is preliminary data.</text>
</comment>
<organism evidence="2 3">
    <name type="scientific">Boletus edulis BED1</name>
    <dbReference type="NCBI Taxonomy" id="1328754"/>
    <lineage>
        <taxon>Eukaryota</taxon>
        <taxon>Fungi</taxon>
        <taxon>Dikarya</taxon>
        <taxon>Basidiomycota</taxon>
        <taxon>Agaricomycotina</taxon>
        <taxon>Agaricomycetes</taxon>
        <taxon>Agaricomycetidae</taxon>
        <taxon>Boletales</taxon>
        <taxon>Boletineae</taxon>
        <taxon>Boletaceae</taxon>
        <taxon>Boletoideae</taxon>
        <taxon>Boletus</taxon>
    </lineage>
</organism>
<reference evidence="2" key="2">
    <citation type="journal article" date="2020" name="Nat. Commun.">
        <title>Large-scale genome sequencing of mycorrhizal fungi provides insights into the early evolution of symbiotic traits.</title>
        <authorList>
            <person name="Miyauchi S."/>
            <person name="Kiss E."/>
            <person name="Kuo A."/>
            <person name="Drula E."/>
            <person name="Kohler A."/>
            <person name="Sanchez-Garcia M."/>
            <person name="Morin E."/>
            <person name="Andreopoulos B."/>
            <person name="Barry K.W."/>
            <person name="Bonito G."/>
            <person name="Buee M."/>
            <person name="Carver A."/>
            <person name="Chen C."/>
            <person name="Cichocki N."/>
            <person name="Clum A."/>
            <person name="Culley D."/>
            <person name="Crous P.W."/>
            <person name="Fauchery L."/>
            <person name="Girlanda M."/>
            <person name="Hayes R.D."/>
            <person name="Keri Z."/>
            <person name="LaButti K."/>
            <person name="Lipzen A."/>
            <person name="Lombard V."/>
            <person name="Magnuson J."/>
            <person name="Maillard F."/>
            <person name="Murat C."/>
            <person name="Nolan M."/>
            <person name="Ohm R.A."/>
            <person name="Pangilinan J."/>
            <person name="Pereira M.F."/>
            <person name="Perotto S."/>
            <person name="Peter M."/>
            <person name="Pfister S."/>
            <person name="Riley R."/>
            <person name="Sitrit Y."/>
            <person name="Stielow J.B."/>
            <person name="Szollosi G."/>
            <person name="Zifcakova L."/>
            <person name="Stursova M."/>
            <person name="Spatafora J.W."/>
            <person name="Tedersoo L."/>
            <person name="Vaario L.M."/>
            <person name="Yamada A."/>
            <person name="Yan M."/>
            <person name="Wang P."/>
            <person name="Xu J."/>
            <person name="Bruns T."/>
            <person name="Baldrian P."/>
            <person name="Vilgalys R."/>
            <person name="Dunand C."/>
            <person name="Henrissat B."/>
            <person name="Grigoriev I.V."/>
            <person name="Hibbett D."/>
            <person name="Nagy L.G."/>
            <person name="Martin F.M."/>
        </authorList>
    </citation>
    <scope>NUCLEOTIDE SEQUENCE</scope>
    <source>
        <strain evidence="2">BED1</strain>
    </source>
</reference>
<sequence>MVAFLDDPSTQENVTGTQRTGTVPSMAVGVIPVCELFFRVLNVCLAMVLLVPLFAATYMTFIVTFNLSTVVSRSVNCYNPWK</sequence>
<keyword evidence="1" id="KW-0472">Membrane</keyword>
<dbReference type="EMBL" id="WHUW01000052">
    <property type="protein sequence ID" value="KAF8431168.1"/>
    <property type="molecule type" value="Genomic_DNA"/>
</dbReference>
<evidence type="ECO:0000313" key="2">
    <source>
        <dbReference type="EMBL" id="KAF8431168.1"/>
    </source>
</evidence>
<feature type="non-terminal residue" evidence="2">
    <location>
        <position position="1"/>
    </location>
</feature>
<feature type="transmembrane region" description="Helical" evidence="1">
    <location>
        <begin position="36"/>
        <end position="63"/>
    </location>
</feature>
<keyword evidence="3" id="KW-1185">Reference proteome</keyword>
<evidence type="ECO:0000256" key="1">
    <source>
        <dbReference type="SAM" id="Phobius"/>
    </source>
</evidence>